<comment type="caution">
    <text evidence="1">The sequence shown here is derived from an EMBL/GenBank/DDBJ whole genome shotgun (WGS) entry which is preliminary data.</text>
</comment>
<evidence type="ECO:0000313" key="1">
    <source>
        <dbReference type="EMBL" id="MCX2743102.1"/>
    </source>
</evidence>
<name>A0ABT3RMR2_9BACT</name>
<reference evidence="1 2" key="1">
    <citation type="submission" date="2022-11" db="EMBL/GenBank/DDBJ databases">
        <title>The characterization of three novel Bacteroidetes species and genomic analysis of their roles in tidal elemental geochemical cycles.</title>
        <authorList>
            <person name="Ma K."/>
        </authorList>
    </citation>
    <scope>NUCLEOTIDE SEQUENCE [LARGE SCALE GENOMIC DNA]</scope>
    <source>
        <strain evidence="1 2">M17</strain>
    </source>
</reference>
<dbReference type="InterPro" id="IPR007841">
    <property type="entry name" value="UPF0210"/>
</dbReference>
<gene>
    <name evidence="1" type="ORF">OO013_04455</name>
</gene>
<protein>
    <submittedName>
        <fullName evidence="1">DUF711 family protein</fullName>
    </submittedName>
</protein>
<organism evidence="1 2">
    <name type="scientific">Mangrovivirga halotolerans</name>
    <dbReference type="NCBI Taxonomy" id="2993936"/>
    <lineage>
        <taxon>Bacteria</taxon>
        <taxon>Pseudomonadati</taxon>
        <taxon>Bacteroidota</taxon>
        <taxon>Cytophagia</taxon>
        <taxon>Cytophagales</taxon>
        <taxon>Mangrovivirgaceae</taxon>
        <taxon>Mangrovivirga</taxon>
    </lineage>
</organism>
<accession>A0ABT3RMR2</accession>
<keyword evidence="2" id="KW-1185">Reference proteome</keyword>
<dbReference type="EMBL" id="JAPFQN010000003">
    <property type="protein sequence ID" value="MCX2743102.1"/>
    <property type="molecule type" value="Genomic_DNA"/>
</dbReference>
<evidence type="ECO:0000313" key="2">
    <source>
        <dbReference type="Proteomes" id="UP001209885"/>
    </source>
</evidence>
<dbReference type="Proteomes" id="UP001209885">
    <property type="component" value="Unassembled WGS sequence"/>
</dbReference>
<dbReference type="Pfam" id="PF05167">
    <property type="entry name" value="DUF711"/>
    <property type="match status" value="1"/>
</dbReference>
<sequence length="409" mass="45066">MKIITQLILIFFPLLIHAQYPESGIKIRTITAGINLEDINDTESIDKAVEFLNNAREKYTLAGYEVQTIRIATQNFHLYAESTITANIIFLKKIDDLAKKYNVEISIGQILPPDTYSQEASLLAIKIINNTERINFSIPISSKESGVMPKSIQAASETIMAIAQNSERGIGNFRFTASANVPPGTPFFPAAYHEGENNFSIGLESPNALKRSLSKGWFDEKSKEILKNDLDSLFKPIENIAIDIDETFDGYNYYGIDTSPAPGLDASIGEAIEELSGAPFGEPSTLRACSMITDVLKTVNVKRCGYSGLMLPVLEDKTLAKRAMEGRYDVHELLLYSAVSGTGLDVVPLPGNISMEQISGLLHDIAALSLKYEDKALSARLFIVPGKDKGYYFYSDNPYLTGCTIMNLD</sequence>
<dbReference type="PANTHER" id="PTHR37560">
    <property type="entry name" value="UPF0210 PROTEIN SPR0218"/>
    <property type="match status" value="1"/>
</dbReference>
<dbReference type="PANTHER" id="PTHR37560:SF2">
    <property type="entry name" value="DUF711 DOMAIN-CONTAINING PROTEIN"/>
    <property type="match status" value="1"/>
</dbReference>
<dbReference type="SUPFAM" id="SSF51998">
    <property type="entry name" value="PFL-like glycyl radical enzymes"/>
    <property type="match status" value="1"/>
</dbReference>
<dbReference type="RefSeq" id="WP_266055473.1">
    <property type="nucleotide sequence ID" value="NZ_JAPFQN010000003.1"/>
</dbReference>
<proteinExistence type="predicted"/>
<dbReference type="Gene3D" id="3.20.70.20">
    <property type="match status" value="1"/>
</dbReference>